<dbReference type="Pfam" id="PF19569">
    <property type="entry name" value="START_2"/>
    <property type="match status" value="1"/>
</dbReference>
<accession>L1N960</accession>
<organism evidence="2 3">
    <name type="scientific">Hoylesella saccharolytica F0055</name>
    <dbReference type="NCBI Taxonomy" id="1127699"/>
    <lineage>
        <taxon>Bacteria</taxon>
        <taxon>Pseudomonadati</taxon>
        <taxon>Bacteroidota</taxon>
        <taxon>Bacteroidia</taxon>
        <taxon>Bacteroidales</taxon>
        <taxon>Prevotellaceae</taxon>
        <taxon>Hoylesella</taxon>
    </lineage>
</organism>
<dbReference type="STRING" id="1127699.HMPREF9151_01496"/>
<dbReference type="RefSeq" id="WP_009162805.1">
    <property type="nucleotide sequence ID" value="NZ_KB291002.1"/>
</dbReference>
<dbReference type="OrthoDB" id="667567at2"/>
<dbReference type="InterPro" id="IPR045736">
    <property type="entry name" value="START_2"/>
</dbReference>
<sequence length="132" mass="15643">MKKQQLIIEHELKCNSPNIIWDLLSTDSGLTRWLADDVKQQGDKLTFTWGEVWKHHEIRTATIVKNIKLKCIRIKWDDEEGTDSYFELRLEKGHITNDYVLTIIDFAWEDELESIRAIWNDNLTRLRLTCGI</sequence>
<gene>
    <name evidence="2" type="ORF">HMPREF9151_01496</name>
</gene>
<protein>
    <recommendedName>
        <fullName evidence="1">START-like domain-containing protein</fullName>
    </recommendedName>
</protein>
<dbReference type="Proteomes" id="UP000010433">
    <property type="component" value="Unassembled WGS sequence"/>
</dbReference>
<name>L1N960_9BACT</name>
<evidence type="ECO:0000313" key="2">
    <source>
        <dbReference type="EMBL" id="EKX99855.1"/>
    </source>
</evidence>
<dbReference type="HOGENOM" id="CLU_129812_0_0_10"/>
<dbReference type="AlphaFoldDB" id="L1N960"/>
<comment type="caution">
    <text evidence="2">The sequence shown here is derived from an EMBL/GenBank/DDBJ whole genome shotgun (WGS) entry which is preliminary data.</text>
</comment>
<reference evidence="2 3" key="1">
    <citation type="submission" date="2012-05" db="EMBL/GenBank/DDBJ databases">
        <authorList>
            <person name="Weinstock G."/>
            <person name="Sodergren E."/>
            <person name="Lobos E.A."/>
            <person name="Fulton L."/>
            <person name="Fulton R."/>
            <person name="Courtney L."/>
            <person name="Fronick C."/>
            <person name="O'Laughlin M."/>
            <person name="Godfrey J."/>
            <person name="Wilson R.M."/>
            <person name="Miner T."/>
            <person name="Farmer C."/>
            <person name="Delehaunty K."/>
            <person name="Cordes M."/>
            <person name="Minx P."/>
            <person name="Tomlinson C."/>
            <person name="Chen J."/>
            <person name="Wollam A."/>
            <person name="Pepin K.H."/>
            <person name="Bhonagiri V."/>
            <person name="Zhang X."/>
            <person name="Suruliraj S."/>
            <person name="Warren W."/>
            <person name="Mitreva M."/>
            <person name="Mardis E.R."/>
            <person name="Wilson R.K."/>
        </authorList>
    </citation>
    <scope>NUCLEOTIDE SEQUENCE [LARGE SCALE GENOMIC DNA]</scope>
    <source>
        <strain evidence="2 3">F0055</strain>
    </source>
</reference>
<dbReference type="PATRIC" id="fig|1127699.3.peg.1378"/>
<evidence type="ECO:0000313" key="3">
    <source>
        <dbReference type="Proteomes" id="UP000010433"/>
    </source>
</evidence>
<dbReference type="EMBL" id="AMEP01000095">
    <property type="protein sequence ID" value="EKX99855.1"/>
    <property type="molecule type" value="Genomic_DNA"/>
</dbReference>
<dbReference type="InterPro" id="IPR023393">
    <property type="entry name" value="START-like_dom_sf"/>
</dbReference>
<dbReference type="SUPFAM" id="SSF55961">
    <property type="entry name" value="Bet v1-like"/>
    <property type="match status" value="1"/>
</dbReference>
<dbReference type="Gene3D" id="3.30.530.20">
    <property type="match status" value="1"/>
</dbReference>
<proteinExistence type="predicted"/>
<feature type="domain" description="START-like" evidence="1">
    <location>
        <begin position="2"/>
        <end position="127"/>
    </location>
</feature>
<keyword evidence="3" id="KW-1185">Reference proteome</keyword>
<evidence type="ECO:0000259" key="1">
    <source>
        <dbReference type="Pfam" id="PF19569"/>
    </source>
</evidence>